<dbReference type="AlphaFoldDB" id="A0A553HLG7"/>
<dbReference type="InterPro" id="IPR038883">
    <property type="entry name" value="AN11006-like"/>
</dbReference>
<comment type="caution">
    <text evidence="2">The sequence shown here is derived from an EMBL/GenBank/DDBJ whole genome shotgun (WGS) entry which is preliminary data.</text>
</comment>
<feature type="region of interest" description="Disordered" evidence="1">
    <location>
        <begin position="258"/>
        <end position="286"/>
    </location>
</feature>
<accession>A0A553HLG7</accession>
<dbReference type="STRING" id="2512241.A0A553HLG7"/>
<proteinExistence type="predicted"/>
<evidence type="ECO:0008006" key="4">
    <source>
        <dbReference type="Google" id="ProtNLM"/>
    </source>
</evidence>
<evidence type="ECO:0000313" key="2">
    <source>
        <dbReference type="EMBL" id="TRX88805.1"/>
    </source>
</evidence>
<evidence type="ECO:0000256" key="1">
    <source>
        <dbReference type="SAM" id="MobiDB-lite"/>
    </source>
</evidence>
<organism evidence="2 3">
    <name type="scientific">Xylaria flabelliformis</name>
    <dbReference type="NCBI Taxonomy" id="2512241"/>
    <lineage>
        <taxon>Eukaryota</taxon>
        <taxon>Fungi</taxon>
        <taxon>Dikarya</taxon>
        <taxon>Ascomycota</taxon>
        <taxon>Pezizomycotina</taxon>
        <taxon>Sordariomycetes</taxon>
        <taxon>Xylariomycetidae</taxon>
        <taxon>Xylariales</taxon>
        <taxon>Xylariaceae</taxon>
        <taxon>Xylaria</taxon>
    </lineage>
</organism>
<sequence>MEKFKALSLFGDGDATGKEMMLRNGKMSDTAEIPASFLSFLHLPSELRNEIYHLVLRYQDPIDPWVRGEFRRILQELTPGLLRANKAIHREASSLFYGTNRFNLSNAMPENVASFLDEIGSDNAGYIRHVLIRFPELPMLTAGDATLSEKSVSFLAVIQSRCTNLTTLKTSLDMTYHRELGLIDPYELGELEVVAEALQLVDTHFRAILSLQEIILEVYERDATDPIKRIVKNHGWTISEIEEDEDWYMAYRDGDDYDDGYDDIFGDDDDVDDDEGDDDIDDIDDY</sequence>
<evidence type="ECO:0000313" key="3">
    <source>
        <dbReference type="Proteomes" id="UP000319160"/>
    </source>
</evidence>
<protein>
    <recommendedName>
        <fullName evidence="4">F-box domain-containing protein</fullName>
    </recommendedName>
</protein>
<dbReference type="PANTHER" id="PTHR42085:SF1">
    <property type="entry name" value="F-BOX DOMAIN-CONTAINING PROTEIN"/>
    <property type="match status" value="1"/>
</dbReference>
<reference evidence="3" key="1">
    <citation type="submission" date="2019-06" db="EMBL/GenBank/DDBJ databases">
        <title>Draft genome sequence of the griseofulvin-producing fungus Xylaria cubensis strain G536.</title>
        <authorList>
            <person name="Mead M.E."/>
            <person name="Raja H.A."/>
            <person name="Steenwyk J.L."/>
            <person name="Knowles S.L."/>
            <person name="Oberlies N.H."/>
            <person name="Rokas A."/>
        </authorList>
    </citation>
    <scope>NUCLEOTIDE SEQUENCE [LARGE SCALE GENOMIC DNA]</scope>
    <source>
        <strain evidence="3">G536</strain>
    </source>
</reference>
<dbReference type="Proteomes" id="UP000319160">
    <property type="component" value="Unassembled WGS sequence"/>
</dbReference>
<name>A0A553HLG7_9PEZI</name>
<keyword evidence="3" id="KW-1185">Reference proteome</keyword>
<gene>
    <name evidence="2" type="ORF">FHL15_010264</name>
</gene>
<dbReference type="EMBL" id="VFLP01000079">
    <property type="protein sequence ID" value="TRX88805.1"/>
    <property type="molecule type" value="Genomic_DNA"/>
</dbReference>
<dbReference type="OrthoDB" id="62952at2759"/>
<dbReference type="PANTHER" id="PTHR42085">
    <property type="entry name" value="F-BOX DOMAIN-CONTAINING PROTEIN"/>
    <property type="match status" value="1"/>
</dbReference>